<dbReference type="Proteomes" id="UP000499080">
    <property type="component" value="Unassembled WGS sequence"/>
</dbReference>
<accession>A0A4Y2KAT2</accession>
<dbReference type="EMBL" id="BGPR01004380">
    <property type="protein sequence ID" value="GBM99008.1"/>
    <property type="molecule type" value="Genomic_DNA"/>
</dbReference>
<sequence>MERCLTYEGRWLFRFARPKDEMKRRERRYDATSAILIIDESRTTLIVHCCKYCSIFSRCMPVLGPEPGQEGRLWATSRVPVGGAAIASDVRASSCREQ</sequence>
<gene>
    <name evidence="1" type="ORF">AVEN_2721_1</name>
</gene>
<dbReference type="AlphaFoldDB" id="A0A4Y2KAT2"/>
<comment type="caution">
    <text evidence="1">The sequence shown here is derived from an EMBL/GenBank/DDBJ whole genome shotgun (WGS) entry which is preliminary data.</text>
</comment>
<protein>
    <submittedName>
        <fullName evidence="1">Uncharacterized protein</fullName>
    </submittedName>
</protein>
<name>A0A4Y2KAT2_ARAVE</name>
<evidence type="ECO:0000313" key="1">
    <source>
        <dbReference type="EMBL" id="GBM99008.1"/>
    </source>
</evidence>
<organism evidence="1 2">
    <name type="scientific">Araneus ventricosus</name>
    <name type="common">Orbweaver spider</name>
    <name type="synonym">Epeira ventricosa</name>
    <dbReference type="NCBI Taxonomy" id="182803"/>
    <lineage>
        <taxon>Eukaryota</taxon>
        <taxon>Metazoa</taxon>
        <taxon>Ecdysozoa</taxon>
        <taxon>Arthropoda</taxon>
        <taxon>Chelicerata</taxon>
        <taxon>Arachnida</taxon>
        <taxon>Araneae</taxon>
        <taxon>Araneomorphae</taxon>
        <taxon>Entelegynae</taxon>
        <taxon>Araneoidea</taxon>
        <taxon>Araneidae</taxon>
        <taxon>Araneus</taxon>
    </lineage>
</organism>
<proteinExistence type="predicted"/>
<keyword evidence="2" id="KW-1185">Reference proteome</keyword>
<reference evidence="1 2" key="1">
    <citation type="journal article" date="2019" name="Sci. Rep.">
        <title>Orb-weaving spider Araneus ventricosus genome elucidates the spidroin gene catalogue.</title>
        <authorList>
            <person name="Kono N."/>
            <person name="Nakamura H."/>
            <person name="Ohtoshi R."/>
            <person name="Moran D.A.P."/>
            <person name="Shinohara A."/>
            <person name="Yoshida Y."/>
            <person name="Fujiwara M."/>
            <person name="Mori M."/>
            <person name="Tomita M."/>
            <person name="Arakawa K."/>
        </authorList>
    </citation>
    <scope>NUCLEOTIDE SEQUENCE [LARGE SCALE GENOMIC DNA]</scope>
</reference>
<evidence type="ECO:0000313" key="2">
    <source>
        <dbReference type="Proteomes" id="UP000499080"/>
    </source>
</evidence>